<feature type="domain" description="F-box" evidence="1">
    <location>
        <begin position="27"/>
        <end position="63"/>
    </location>
</feature>
<dbReference type="InterPro" id="IPR006566">
    <property type="entry name" value="FBD"/>
</dbReference>
<dbReference type="EMBL" id="JAWXYG010000007">
    <property type="protein sequence ID" value="KAK4268289.1"/>
    <property type="molecule type" value="Genomic_DNA"/>
</dbReference>
<dbReference type="PANTHER" id="PTHR31900:SF34">
    <property type="entry name" value="EMB|CAB62440.1-RELATED"/>
    <property type="match status" value="1"/>
</dbReference>
<protein>
    <recommendedName>
        <fullName evidence="1">F-box domain-containing protein</fullName>
    </recommendedName>
</protein>
<name>A0AAE1JHW8_9FABA</name>
<dbReference type="InterPro" id="IPR055357">
    <property type="entry name" value="LRR_At1g61320_AtMIF1"/>
</dbReference>
<comment type="caution">
    <text evidence="2">The sequence shown here is derived from an EMBL/GenBank/DDBJ whole genome shotgun (WGS) entry which is preliminary data.</text>
</comment>
<dbReference type="Pfam" id="PF00646">
    <property type="entry name" value="F-box"/>
    <property type="match status" value="1"/>
</dbReference>
<dbReference type="Gene3D" id="3.80.10.10">
    <property type="entry name" value="Ribonuclease Inhibitor"/>
    <property type="match status" value="1"/>
</dbReference>
<dbReference type="InterPro" id="IPR036047">
    <property type="entry name" value="F-box-like_dom_sf"/>
</dbReference>
<dbReference type="Gene3D" id="1.20.1280.50">
    <property type="match status" value="1"/>
</dbReference>
<dbReference type="PROSITE" id="PS50181">
    <property type="entry name" value="FBOX"/>
    <property type="match status" value="1"/>
</dbReference>
<keyword evidence="3" id="KW-1185">Reference proteome</keyword>
<dbReference type="InterPro" id="IPR032675">
    <property type="entry name" value="LRR_dom_sf"/>
</dbReference>
<dbReference type="InterPro" id="IPR050232">
    <property type="entry name" value="FBL13/AtMIF1-like"/>
</dbReference>
<dbReference type="SUPFAM" id="SSF81383">
    <property type="entry name" value="F-box domain"/>
    <property type="match status" value="1"/>
</dbReference>
<dbReference type="InterPro" id="IPR001810">
    <property type="entry name" value="F-box_dom"/>
</dbReference>
<accession>A0AAE1JHW8</accession>
<dbReference type="CDD" id="cd22160">
    <property type="entry name" value="F-box_AtFBL13-like"/>
    <property type="match status" value="1"/>
</dbReference>
<dbReference type="PANTHER" id="PTHR31900">
    <property type="entry name" value="F-BOX/RNI SUPERFAMILY PROTEIN-RELATED"/>
    <property type="match status" value="1"/>
</dbReference>
<dbReference type="SUPFAM" id="SSF52047">
    <property type="entry name" value="RNI-like"/>
    <property type="match status" value="1"/>
</dbReference>
<sequence length="416" mass="48168">MSDQEESEYEVIAVSKQQKSRSEVIVNDRISSLPDSLLHHILSFLPTREVVATSLLSKRWRPLWHSMPTFDFEGRGISSLDFFIQFVDAVLLLADWKPIEKFRLKCRTFCTLQNGLRFEYKRVPPTRINIWISTAINRKVEHFELCSDDNEYIVAASSIFNGTTIRVLKLNWVRLDIPSSVKLPSLKVMHLVKVKLTDYECLANFLSGCALLEELVLDVSVDDDGGGEEEGEGEEEEDFTVNIEKLEHLVLANVHSFLINSKALTNVTCLQLYVDKPPVRDIPIFDKLNRLEISSVEYEHLKWVMECLRSCPKLEILMINEIYVRDDSDRGREGALMEPTQDVPQCLLSHLKEFTLRDYDGWKWEFEIARYIMENAKVLRTISIHCVYMDVDEKYKNLNMLASCPRGSEHCSFLFD</sequence>
<dbReference type="InterPro" id="IPR053781">
    <property type="entry name" value="F-box_AtFBL13-like"/>
</dbReference>
<evidence type="ECO:0000259" key="1">
    <source>
        <dbReference type="PROSITE" id="PS50181"/>
    </source>
</evidence>
<organism evidence="2 3">
    <name type="scientific">Acacia crassicarpa</name>
    <name type="common">northern wattle</name>
    <dbReference type="NCBI Taxonomy" id="499986"/>
    <lineage>
        <taxon>Eukaryota</taxon>
        <taxon>Viridiplantae</taxon>
        <taxon>Streptophyta</taxon>
        <taxon>Embryophyta</taxon>
        <taxon>Tracheophyta</taxon>
        <taxon>Spermatophyta</taxon>
        <taxon>Magnoliopsida</taxon>
        <taxon>eudicotyledons</taxon>
        <taxon>Gunneridae</taxon>
        <taxon>Pentapetalae</taxon>
        <taxon>rosids</taxon>
        <taxon>fabids</taxon>
        <taxon>Fabales</taxon>
        <taxon>Fabaceae</taxon>
        <taxon>Caesalpinioideae</taxon>
        <taxon>mimosoid clade</taxon>
        <taxon>Acacieae</taxon>
        <taxon>Acacia</taxon>
    </lineage>
</organism>
<evidence type="ECO:0000313" key="3">
    <source>
        <dbReference type="Proteomes" id="UP001293593"/>
    </source>
</evidence>
<gene>
    <name evidence="2" type="ORF">QN277_024967</name>
</gene>
<dbReference type="SMART" id="SM00579">
    <property type="entry name" value="FBD"/>
    <property type="match status" value="1"/>
</dbReference>
<reference evidence="2" key="1">
    <citation type="submission" date="2023-10" db="EMBL/GenBank/DDBJ databases">
        <title>Chromosome-level genome of the transformable northern wattle, Acacia crassicarpa.</title>
        <authorList>
            <person name="Massaro I."/>
            <person name="Sinha N.R."/>
            <person name="Poethig S."/>
            <person name="Leichty A.R."/>
        </authorList>
    </citation>
    <scope>NUCLEOTIDE SEQUENCE</scope>
    <source>
        <strain evidence="2">Acra3RX</strain>
        <tissue evidence="2">Leaf</tissue>
    </source>
</reference>
<dbReference type="Pfam" id="PF23622">
    <property type="entry name" value="LRR_At1g61320_AtMIF1"/>
    <property type="match status" value="1"/>
</dbReference>
<dbReference type="Proteomes" id="UP001293593">
    <property type="component" value="Unassembled WGS sequence"/>
</dbReference>
<evidence type="ECO:0000313" key="2">
    <source>
        <dbReference type="EMBL" id="KAK4268289.1"/>
    </source>
</evidence>
<dbReference type="AlphaFoldDB" id="A0AAE1JHW8"/>
<dbReference type="SMART" id="SM00256">
    <property type="entry name" value="FBOX"/>
    <property type="match status" value="1"/>
</dbReference>
<dbReference type="Pfam" id="PF08387">
    <property type="entry name" value="FBD"/>
    <property type="match status" value="1"/>
</dbReference>
<proteinExistence type="predicted"/>